<feature type="transmembrane region" description="Helical" evidence="1">
    <location>
        <begin position="7"/>
        <end position="32"/>
    </location>
</feature>
<reference evidence="2 3" key="2">
    <citation type="submission" date="2019-01" db="EMBL/GenBank/DDBJ databases">
        <title>The decoding of complex shrimp genome reveals the adaptation for benthos swimmer, frequently molting mechanism and breeding impact on genome.</title>
        <authorList>
            <person name="Sun Y."/>
            <person name="Gao Y."/>
            <person name="Yu Y."/>
        </authorList>
    </citation>
    <scope>NUCLEOTIDE SEQUENCE [LARGE SCALE GENOMIC DNA]</scope>
    <source>
        <tissue evidence="2">Muscle</tissue>
    </source>
</reference>
<comment type="caution">
    <text evidence="2">The sequence shown here is derived from an EMBL/GenBank/DDBJ whole genome shotgun (WGS) entry which is preliminary data.</text>
</comment>
<accession>A0A3R7PWL2</accession>
<keyword evidence="1" id="KW-0472">Membrane</keyword>
<keyword evidence="1" id="KW-0812">Transmembrane</keyword>
<dbReference type="Proteomes" id="UP000283509">
    <property type="component" value="Unassembled WGS sequence"/>
</dbReference>
<keyword evidence="1" id="KW-1133">Transmembrane helix</keyword>
<feature type="transmembrane region" description="Helical" evidence="1">
    <location>
        <begin position="38"/>
        <end position="62"/>
    </location>
</feature>
<dbReference type="EMBL" id="QCYY01000455">
    <property type="protein sequence ID" value="ROT85007.1"/>
    <property type="molecule type" value="Genomic_DNA"/>
</dbReference>
<sequence>MRQCWWVCALGVVLPLATSFVLYTFVGLGIALEVGETGALLIMITLAKVLLLSSLNIIPVNFNELVEDHMGRDERSTRSVSRINNSSVYQVPEVQQMPCTRRFLCELETIARTSDNYMPKEPEALNGRILEEEVALEEVDPLAEMQIEVVRALYREEDPTGELSDRGKRGLAVLEGLTGSTCETAYRLCPGRFSAPRIYWTIFEEVNLVVHEHY</sequence>
<reference evidence="2 3" key="1">
    <citation type="submission" date="2018-04" db="EMBL/GenBank/DDBJ databases">
        <authorList>
            <person name="Zhang X."/>
            <person name="Yuan J."/>
            <person name="Li F."/>
            <person name="Xiang J."/>
        </authorList>
    </citation>
    <scope>NUCLEOTIDE SEQUENCE [LARGE SCALE GENOMIC DNA]</scope>
    <source>
        <tissue evidence="2">Muscle</tissue>
    </source>
</reference>
<evidence type="ECO:0000313" key="3">
    <source>
        <dbReference type="Proteomes" id="UP000283509"/>
    </source>
</evidence>
<dbReference type="AlphaFoldDB" id="A0A3R7PWL2"/>
<evidence type="ECO:0000256" key="1">
    <source>
        <dbReference type="SAM" id="Phobius"/>
    </source>
</evidence>
<gene>
    <name evidence="2" type="ORF">C7M84_021598</name>
</gene>
<protein>
    <submittedName>
        <fullName evidence="2">Uncharacterized protein</fullName>
    </submittedName>
</protein>
<proteinExistence type="predicted"/>
<dbReference type="OrthoDB" id="6343602at2759"/>
<evidence type="ECO:0000313" key="2">
    <source>
        <dbReference type="EMBL" id="ROT85007.1"/>
    </source>
</evidence>
<organism evidence="2 3">
    <name type="scientific">Penaeus vannamei</name>
    <name type="common">Whiteleg shrimp</name>
    <name type="synonym">Litopenaeus vannamei</name>
    <dbReference type="NCBI Taxonomy" id="6689"/>
    <lineage>
        <taxon>Eukaryota</taxon>
        <taxon>Metazoa</taxon>
        <taxon>Ecdysozoa</taxon>
        <taxon>Arthropoda</taxon>
        <taxon>Crustacea</taxon>
        <taxon>Multicrustacea</taxon>
        <taxon>Malacostraca</taxon>
        <taxon>Eumalacostraca</taxon>
        <taxon>Eucarida</taxon>
        <taxon>Decapoda</taxon>
        <taxon>Dendrobranchiata</taxon>
        <taxon>Penaeoidea</taxon>
        <taxon>Penaeidae</taxon>
        <taxon>Penaeus</taxon>
    </lineage>
</organism>
<name>A0A3R7PWL2_PENVA</name>
<keyword evidence="3" id="KW-1185">Reference proteome</keyword>